<dbReference type="InterPro" id="IPR038718">
    <property type="entry name" value="SNF2-like_sf"/>
</dbReference>
<dbReference type="SMART" id="SM00490">
    <property type="entry name" value="HELICc"/>
    <property type="match status" value="1"/>
</dbReference>
<protein>
    <submittedName>
        <fullName evidence="4">Helicase domain-containing protein</fullName>
    </submittedName>
</protein>
<gene>
    <name evidence="4" type="ORF">dnm_044270</name>
</gene>
<organism evidence="4 5">
    <name type="scientific">Desulfonema magnum</name>
    <dbReference type="NCBI Taxonomy" id="45655"/>
    <lineage>
        <taxon>Bacteria</taxon>
        <taxon>Pseudomonadati</taxon>
        <taxon>Thermodesulfobacteriota</taxon>
        <taxon>Desulfobacteria</taxon>
        <taxon>Desulfobacterales</taxon>
        <taxon>Desulfococcaceae</taxon>
        <taxon>Desulfonema</taxon>
    </lineage>
</organism>
<dbReference type="GO" id="GO:0005524">
    <property type="term" value="F:ATP binding"/>
    <property type="evidence" value="ECO:0007669"/>
    <property type="project" value="InterPro"/>
</dbReference>
<name>A0A975BN94_9BACT</name>
<dbReference type="Pfam" id="PF00176">
    <property type="entry name" value="SNF2-rel_dom"/>
    <property type="match status" value="1"/>
</dbReference>
<accession>A0A975BN94</accession>
<dbReference type="Gene3D" id="3.40.50.300">
    <property type="entry name" value="P-loop containing nucleotide triphosphate hydrolases"/>
    <property type="match status" value="1"/>
</dbReference>
<dbReference type="SUPFAM" id="SSF56024">
    <property type="entry name" value="Phospholipase D/nuclease"/>
    <property type="match status" value="1"/>
</dbReference>
<dbReference type="GO" id="GO:0016787">
    <property type="term" value="F:hydrolase activity"/>
    <property type="evidence" value="ECO:0007669"/>
    <property type="project" value="UniProtKB-KW"/>
</dbReference>
<evidence type="ECO:0000259" key="3">
    <source>
        <dbReference type="PROSITE" id="PS51194"/>
    </source>
</evidence>
<reference evidence="4" key="1">
    <citation type="journal article" date="2021" name="Microb. Physiol.">
        <title>Proteogenomic Insights into the Physiology of Marine, Sulfate-Reducing, Filamentous Desulfonema limicola and Desulfonema magnum.</title>
        <authorList>
            <person name="Schnaars V."/>
            <person name="Wohlbrand L."/>
            <person name="Scheve S."/>
            <person name="Hinrichs C."/>
            <person name="Reinhardt R."/>
            <person name="Rabus R."/>
        </authorList>
    </citation>
    <scope>NUCLEOTIDE SEQUENCE</scope>
    <source>
        <strain evidence="4">4be13</strain>
    </source>
</reference>
<dbReference type="Gene3D" id="3.40.50.10810">
    <property type="entry name" value="Tandem AAA-ATPase domain"/>
    <property type="match status" value="2"/>
</dbReference>
<proteinExistence type="predicted"/>
<dbReference type="GO" id="GO:0004386">
    <property type="term" value="F:helicase activity"/>
    <property type="evidence" value="ECO:0007669"/>
    <property type="project" value="UniProtKB-KW"/>
</dbReference>
<dbReference type="InterPro" id="IPR001650">
    <property type="entry name" value="Helicase_C-like"/>
</dbReference>
<dbReference type="EMBL" id="CP061800">
    <property type="protein sequence ID" value="QTA88382.1"/>
    <property type="molecule type" value="Genomic_DNA"/>
</dbReference>
<keyword evidence="1" id="KW-0378">Hydrolase</keyword>
<feature type="domain" description="Helicase ATP-binding" evidence="2">
    <location>
        <begin position="276"/>
        <end position="413"/>
    </location>
</feature>
<dbReference type="AlphaFoldDB" id="A0A975BN94"/>
<keyword evidence="4" id="KW-0547">Nucleotide-binding</keyword>
<dbReference type="PROSITE" id="PS51192">
    <property type="entry name" value="HELICASE_ATP_BIND_1"/>
    <property type="match status" value="1"/>
</dbReference>
<dbReference type="PANTHER" id="PTHR45766">
    <property type="entry name" value="DNA ANNEALING HELICASE AND ENDONUCLEASE ZRANB3 FAMILY MEMBER"/>
    <property type="match status" value="1"/>
</dbReference>
<dbReference type="InterPro" id="IPR049730">
    <property type="entry name" value="SNF2/RAD54-like_C"/>
</dbReference>
<keyword evidence="5" id="KW-1185">Reference proteome</keyword>
<dbReference type="PANTHER" id="PTHR45766:SF6">
    <property type="entry name" value="SWI_SNF-RELATED MATRIX-ASSOCIATED ACTIN-DEPENDENT REGULATOR OF CHROMATIN SUBFAMILY A-LIKE PROTEIN 1"/>
    <property type="match status" value="1"/>
</dbReference>
<dbReference type="KEGG" id="dmm:dnm_044270"/>
<dbReference type="Gene3D" id="3.30.870.10">
    <property type="entry name" value="Endonuclease Chain A"/>
    <property type="match status" value="1"/>
</dbReference>
<dbReference type="InterPro" id="IPR000330">
    <property type="entry name" value="SNF2_N"/>
</dbReference>
<dbReference type="CDD" id="cd18793">
    <property type="entry name" value="SF2_C_SNF"/>
    <property type="match status" value="1"/>
</dbReference>
<evidence type="ECO:0000256" key="1">
    <source>
        <dbReference type="ARBA" id="ARBA00022801"/>
    </source>
</evidence>
<feature type="domain" description="Helicase C-terminal" evidence="3">
    <location>
        <begin position="711"/>
        <end position="887"/>
    </location>
</feature>
<dbReference type="InterPro" id="IPR027417">
    <property type="entry name" value="P-loop_NTPase"/>
</dbReference>
<evidence type="ECO:0000313" key="5">
    <source>
        <dbReference type="Proteomes" id="UP000663722"/>
    </source>
</evidence>
<dbReference type="PROSITE" id="PS51194">
    <property type="entry name" value="HELICASE_CTER"/>
    <property type="match status" value="1"/>
</dbReference>
<evidence type="ECO:0000259" key="2">
    <source>
        <dbReference type="PROSITE" id="PS51192"/>
    </source>
</evidence>
<dbReference type="SMART" id="SM00487">
    <property type="entry name" value="DEXDc"/>
    <property type="match status" value="1"/>
</dbReference>
<dbReference type="RefSeq" id="WP_207683176.1">
    <property type="nucleotide sequence ID" value="NZ_CP061800.1"/>
</dbReference>
<evidence type="ECO:0000313" key="4">
    <source>
        <dbReference type="EMBL" id="QTA88382.1"/>
    </source>
</evidence>
<dbReference type="Pfam" id="PF00271">
    <property type="entry name" value="Helicase_C"/>
    <property type="match status" value="1"/>
</dbReference>
<dbReference type="SUPFAM" id="SSF52540">
    <property type="entry name" value="P-loop containing nucleoside triphosphate hydrolases"/>
    <property type="match status" value="2"/>
</dbReference>
<sequence>MPTIFDNIEKFLETGLNNTLDRARRADFCIGYFNLRGWSKLYKNVENLPGDYLPEAFDDDHFYHCRVLIGMQRLSDELLRAHFSEDNDGNTLDNAEALKLKKLLARNLREQLTIGIPNNQDEKALRRLSQQLKSGKVIVKLHLRHPLHAKLYLIYREDYNSPIIGFLGSSNLTLAGVSRQGELNTDVVEQDAAMKLSRWFQDRWEDRWCIDITKELAEIIDTSWASENLIPPYHIYLKIAYHLSREARAGISEFNLTREFKHALLPYQANAVKVAAHHLHKRGGVIIGDVVGLGKTITAAALAKVFEEDFFLETLIISPKNLVVMWEDYVHKYQLRAKVLSVTQAQSKLPRERRYRLVIIDESHNLRNRQGKRYRAVYEYIHLNDSKVILLTATPYNKSYLDLSSQLRLFMNEDENLGIRPERLIESEGGRVQFLANHQVSENSLAAFENSLFSEDWNELMRLFLVRRTRSFIKDNYTKIDEHDGRKYLLFPDGTTSYFPERVPRKVEYNFDPDDPTDQYARLYSETVVDLIDSLNLPRYGLGQDQYQSKKTELIPTDKEVRIQKNLGRAGARLKGFARTNLFKRLESSGYSFLLSVSRHILRNYLFLYAIENDKPFPVGKQEAGLIDAFMYADEDTEEKNNMDLLFSEQEYMHHAEAFHMYLFDRQAQKYDWIRSSLFSRKLKKHLEADSRALLRILNIAKNWNIADDRQLNALYKLCAETHKNDKVLIFTQFSDTAHYLFSALKDRGVDRVACVTGDTENPTAFAHRFSPESNEKFEKIPESQEIRVLITTDVLSEGQNLQDAHIVLNYDLPWAIIRLIQRAGRIDRIGQHSPEILCYSFLPEDGIENIINLRARLRQRIRENAETIGSDETFFDGDPINIRDLYNEKAGIFDDEEDIEIDLASYAYQIWKNATDANPKLKNMIPDLPDVAYAAKKAGKGTRTGAVVYTRTAYDNDMLAWVDEDRNIVTQSQFEILKAVKCEPDVPALPRSENHHKLVEFGVRHIKKVEDSIGGQLGRKTAARYRMYMRLSQYVEKNADPLFVTDSLKKAVEDIYKYPLREYARETLSRQLKTGISDEALINLVITLREDGKLCIISNTETKNKNPQIVCSMGIIEN</sequence>
<keyword evidence="4" id="KW-0067">ATP-binding</keyword>
<dbReference type="InterPro" id="IPR014001">
    <property type="entry name" value="Helicase_ATP-bd"/>
</dbReference>
<keyword evidence="4" id="KW-0347">Helicase</keyword>
<dbReference type="Proteomes" id="UP000663722">
    <property type="component" value="Chromosome"/>
</dbReference>